<dbReference type="Gene3D" id="3.40.50.1110">
    <property type="entry name" value="SGNH hydrolase"/>
    <property type="match status" value="1"/>
</dbReference>
<evidence type="ECO:0000313" key="2">
    <source>
        <dbReference type="EMBL" id="OIJ43012.1"/>
    </source>
</evidence>
<accession>A0A1S2NF37</accession>
<protein>
    <recommendedName>
        <fullName evidence="4">PEP-CTERM sorting domain-containing protein</fullName>
    </recommendedName>
</protein>
<feature type="chain" id="PRO_5010244265" description="PEP-CTERM sorting domain-containing protein" evidence="1">
    <location>
        <begin position="29"/>
        <end position="300"/>
    </location>
</feature>
<dbReference type="InterPro" id="IPR036514">
    <property type="entry name" value="SGNH_hydro_sf"/>
</dbReference>
<evidence type="ECO:0008006" key="4">
    <source>
        <dbReference type="Google" id="ProtNLM"/>
    </source>
</evidence>
<evidence type="ECO:0000313" key="3">
    <source>
        <dbReference type="Proteomes" id="UP000180246"/>
    </source>
</evidence>
<dbReference type="GO" id="GO:0016788">
    <property type="term" value="F:hydrolase activity, acting on ester bonds"/>
    <property type="evidence" value="ECO:0007669"/>
    <property type="project" value="UniProtKB-ARBA"/>
</dbReference>
<keyword evidence="1" id="KW-0732">Signal</keyword>
<dbReference type="Proteomes" id="UP000180246">
    <property type="component" value="Unassembled WGS sequence"/>
</dbReference>
<reference evidence="2 3" key="1">
    <citation type="submission" date="2014-10" db="EMBL/GenBank/DDBJ databases">
        <authorList>
            <person name="Seo M.-J."/>
            <person name="Seok Y.J."/>
            <person name="Cha I.-T."/>
        </authorList>
    </citation>
    <scope>NUCLEOTIDE SEQUENCE [LARGE SCALE GENOMIC DNA]</scope>
    <source>
        <strain evidence="2 3">NEU</strain>
    </source>
</reference>
<comment type="caution">
    <text evidence="2">The sequence shown here is derived from an EMBL/GenBank/DDBJ whole genome shotgun (WGS) entry which is preliminary data.</text>
</comment>
<dbReference type="EMBL" id="JRYB01000001">
    <property type="protein sequence ID" value="OIJ43012.1"/>
    <property type="molecule type" value="Genomic_DNA"/>
</dbReference>
<gene>
    <name evidence="2" type="ORF">LO55_853</name>
</gene>
<dbReference type="AlphaFoldDB" id="A0A1S2NF37"/>
<proteinExistence type="predicted"/>
<sequence>MSVSLTVRRTGALLFAISAMSLSPLACATTILFVGNSFTYGAGAPAVNGFRPHTVSDLNGTKIGGVPALFKAMTEQAGLDYEVSLETEGGAGLDFHYKHRHGLIVKPWDIVLLQGYSTLDQDAPGDPAKLIHYSGLLAQAFHQQNPQVDVRLTATWSRADQTWLPSGVWYGKPIRQMALDVRRGHDAAHAASRFISGVIPVGEAWNRAIASGVAAANPYHGIPAGQVNLWGDDAYHGSAHGYYLEALTIFGSITGRDPRSLGAGDAIAREVGIDARTAAALQDIAAEQLASEKVPEPALP</sequence>
<dbReference type="RefSeq" id="WP_071360554.1">
    <property type="nucleotide sequence ID" value="NZ_JRYB01000001.1"/>
</dbReference>
<name>A0A1S2NF37_9BURK</name>
<organism evidence="2 3">
    <name type="scientific">Massilia timonae</name>
    <dbReference type="NCBI Taxonomy" id="47229"/>
    <lineage>
        <taxon>Bacteria</taxon>
        <taxon>Pseudomonadati</taxon>
        <taxon>Pseudomonadota</taxon>
        <taxon>Betaproteobacteria</taxon>
        <taxon>Burkholderiales</taxon>
        <taxon>Oxalobacteraceae</taxon>
        <taxon>Telluria group</taxon>
        <taxon>Massilia</taxon>
    </lineage>
</organism>
<evidence type="ECO:0000256" key="1">
    <source>
        <dbReference type="SAM" id="SignalP"/>
    </source>
</evidence>
<feature type="signal peptide" evidence="1">
    <location>
        <begin position="1"/>
        <end position="28"/>
    </location>
</feature>